<comment type="caution">
    <text evidence="1">The sequence shown here is derived from an EMBL/GenBank/DDBJ whole genome shotgun (WGS) entry which is preliminary data.</text>
</comment>
<accession>A0A9J6G283</accession>
<reference evidence="1 2" key="1">
    <citation type="journal article" date="2020" name="Cell">
        <title>Large-Scale Comparative Analyses of Tick Genomes Elucidate Their Genetic Diversity and Vector Capacities.</title>
        <authorList>
            <consortium name="Tick Genome and Microbiome Consortium (TIGMIC)"/>
            <person name="Jia N."/>
            <person name="Wang J."/>
            <person name="Shi W."/>
            <person name="Du L."/>
            <person name="Sun Y."/>
            <person name="Zhan W."/>
            <person name="Jiang J.F."/>
            <person name="Wang Q."/>
            <person name="Zhang B."/>
            <person name="Ji P."/>
            <person name="Bell-Sakyi L."/>
            <person name="Cui X.M."/>
            <person name="Yuan T.T."/>
            <person name="Jiang B.G."/>
            <person name="Yang W.F."/>
            <person name="Lam T.T."/>
            <person name="Chang Q.C."/>
            <person name="Ding S.J."/>
            <person name="Wang X.J."/>
            <person name="Zhu J.G."/>
            <person name="Ruan X.D."/>
            <person name="Zhao L."/>
            <person name="Wei J.T."/>
            <person name="Ye R.Z."/>
            <person name="Que T.C."/>
            <person name="Du C.H."/>
            <person name="Zhou Y.H."/>
            <person name="Cheng J.X."/>
            <person name="Dai P.F."/>
            <person name="Guo W.B."/>
            <person name="Han X.H."/>
            <person name="Huang E.J."/>
            <person name="Li L.F."/>
            <person name="Wei W."/>
            <person name="Gao Y.C."/>
            <person name="Liu J.Z."/>
            <person name="Shao H.Z."/>
            <person name="Wang X."/>
            <person name="Wang C.C."/>
            <person name="Yang T.C."/>
            <person name="Huo Q.B."/>
            <person name="Li W."/>
            <person name="Chen H.Y."/>
            <person name="Chen S.E."/>
            <person name="Zhou L.G."/>
            <person name="Ni X.B."/>
            <person name="Tian J.H."/>
            <person name="Sheng Y."/>
            <person name="Liu T."/>
            <person name="Pan Y.S."/>
            <person name="Xia L.Y."/>
            <person name="Li J."/>
            <person name="Zhao F."/>
            <person name="Cao W.C."/>
        </authorList>
    </citation>
    <scope>NUCLEOTIDE SEQUENCE [LARGE SCALE GENOMIC DNA]</scope>
    <source>
        <strain evidence="1">HaeL-2018</strain>
    </source>
</reference>
<name>A0A9J6G283_HAELO</name>
<keyword evidence="2" id="KW-1185">Reference proteome</keyword>
<dbReference type="Proteomes" id="UP000821853">
    <property type="component" value="Chromosome 2"/>
</dbReference>
<proteinExistence type="predicted"/>
<dbReference type="AlphaFoldDB" id="A0A9J6G283"/>
<protein>
    <recommendedName>
        <fullName evidence="3">RNase H type-1 domain-containing protein</fullName>
    </recommendedName>
</protein>
<sequence>MAIALAINSTRATTLISDSKSTILNFAKGRMSPAAASLLEKTTNQRKILFLWTSAHCGLQWNELAQATARALVN</sequence>
<gene>
    <name evidence="1" type="ORF">HPB48_011368</name>
</gene>
<dbReference type="VEuPathDB" id="VectorBase:HLOH_043709"/>
<evidence type="ECO:0000313" key="1">
    <source>
        <dbReference type="EMBL" id="KAH9369171.1"/>
    </source>
</evidence>
<dbReference type="EMBL" id="JABSTR010000004">
    <property type="protein sequence ID" value="KAH9369171.1"/>
    <property type="molecule type" value="Genomic_DNA"/>
</dbReference>
<dbReference type="InterPro" id="IPR012337">
    <property type="entry name" value="RNaseH-like_sf"/>
</dbReference>
<evidence type="ECO:0000313" key="2">
    <source>
        <dbReference type="Proteomes" id="UP000821853"/>
    </source>
</evidence>
<dbReference type="InterPro" id="IPR036397">
    <property type="entry name" value="RNaseH_sf"/>
</dbReference>
<dbReference type="GO" id="GO:0003676">
    <property type="term" value="F:nucleic acid binding"/>
    <property type="evidence" value="ECO:0007669"/>
    <property type="project" value="InterPro"/>
</dbReference>
<dbReference type="SUPFAM" id="SSF53098">
    <property type="entry name" value="Ribonuclease H-like"/>
    <property type="match status" value="1"/>
</dbReference>
<dbReference type="Gene3D" id="3.30.420.10">
    <property type="entry name" value="Ribonuclease H-like superfamily/Ribonuclease H"/>
    <property type="match status" value="1"/>
</dbReference>
<organism evidence="1 2">
    <name type="scientific">Haemaphysalis longicornis</name>
    <name type="common">Bush tick</name>
    <dbReference type="NCBI Taxonomy" id="44386"/>
    <lineage>
        <taxon>Eukaryota</taxon>
        <taxon>Metazoa</taxon>
        <taxon>Ecdysozoa</taxon>
        <taxon>Arthropoda</taxon>
        <taxon>Chelicerata</taxon>
        <taxon>Arachnida</taxon>
        <taxon>Acari</taxon>
        <taxon>Parasitiformes</taxon>
        <taxon>Ixodida</taxon>
        <taxon>Ixodoidea</taxon>
        <taxon>Ixodidae</taxon>
        <taxon>Haemaphysalinae</taxon>
        <taxon>Haemaphysalis</taxon>
    </lineage>
</organism>
<evidence type="ECO:0008006" key="3">
    <source>
        <dbReference type="Google" id="ProtNLM"/>
    </source>
</evidence>